<evidence type="ECO:0000313" key="8">
    <source>
        <dbReference type="EMBL" id="QNR85145.1"/>
    </source>
</evidence>
<keyword evidence="4" id="KW-0472">Membrane</keyword>
<proteinExistence type="inferred from homology"/>
<comment type="subcellular location">
    <subcellularLocation>
        <location evidence="1">Cell outer membrane</location>
    </subcellularLocation>
</comment>
<dbReference type="CDD" id="cd08977">
    <property type="entry name" value="SusD"/>
    <property type="match status" value="1"/>
</dbReference>
<dbReference type="PROSITE" id="PS51257">
    <property type="entry name" value="PROKAR_LIPOPROTEIN"/>
    <property type="match status" value="1"/>
</dbReference>
<evidence type="ECO:0000256" key="3">
    <source>
        <dbReference type="ARBA" id="ARBA00022729"/>
    </source>
</evidence>
<evidence type="ECO:0000259" key="6">
    <source>
        <dbReference type="Pfam" id="PF07980"/>
    </source>
</evidence>
<dbReference type="SUPFAM" id="SSF48452">
    <property type="entry name" value="TPR-like"/>
    <property type="match status" value="1"/>
</dbReference>
<feature type="domain" description="RagB/SusD" evidence="6">
    <location>
        <begin position="291"/>
        <end position="547"/>
    </location>
</feature>
<dbReference type="Pfam" id="PF07980">
    <property type="entry name" value="SusD_RagB"/>
    <property type="match status" value="1"/>
</dbReference>
<evidence type="ECO:0000256" key="4">
    <source>
        <dbReference type="ARBA" id="ARBA00023136"/>
    </source>
</evidence>
<name>A0ABX6TL83_9SPHI</name>
<dbReference type="EMBL" id="CP061171">
    <property type="protein sequence ID" value="QNR85145.1"/>
    <property type="molecule type" value="Genomic_DNA"/>
</dbReference>
<accession>A0ABX6TL83</accession>
<keyword evidence="5" id="KW-0998">Cell outer membrane</keyword>
<evidence type="ECO:0000256" key="2">
    <source>
        <dbReference type="ARBA" id="ARBA00006275"/>
    </source>
</evidence>
<dbReference type="InterPro" id="IPR011990">
    <property type="entry name" value="TPR-like_helical_dom_sf"/>
</dbReference>
<evidence type="ECO:0000259" key="7">
    <source>
        <dbReference type="Pfam" id="PF14322"/>
    </source>
</evidence>
<dbReference type="Proteomes" id="UP000516439">
    <property type="component" value="Chromosome"/>
</dbReference>
<feature type="domain" description="SusD-like N-terminal" evidence="7">
    <location>
        <begin position="44"/>
        <end position="224"/>
    </location>
</feature>
<evidence type="ECO:0000256" key="5">
    <source>
        <dbReference type="ARBA" id="ARBA00023237"/>
    </source>
</evidence>
<keyword evidence="9" id="KW-1185">Reference proteome</keyword>
<organism evidence="8 9">
    <name type="scientific">Pedobacter riviphilus</name>
    <dbReference type="NCBI Taxonomy" id="2766984"/>
    <lineage>
        <taxon>Bacteria</taxon>
        <taxon>Pseudomonadati</taxon>
        <taxon>Bacteroidota</taxon>
        <taxon>Sphingobacteriia</taxon>
        <taxon>Sphingobacteriales</taxon>
        <taxon>Sphingobacteriaceae</taxon>
        <taxon>Pedobacter</taxon>
    </lineage>
</organism>
<sequence length="547" mass="61864">MKKYSYALLVVLLISVVTSCKKSFLDRVPSDYIGETEVFGNIDNAEGFLNNIYSAIPSWNYGTGNSYVTSAMTDESKQRWANGAVLFNTGAWNPSNFSPLGDDWTNAYAKIRACNLFLANFEKIPEDPNVPNRKARLRGEALMLRAFYHFVLFRGWGKIPIMDKPLSPATDGDAVFLKRSEYAEVVAFIERDLNVAMQNLPAKHDPGLWGRATKTICQAIKSRLDLYYASTFFNPNSDASKWQKAAAASKEALDAALAEGYSLEPKFPDAFLKYANTECIWGRNIGTGTVSGIDQVMQPLGYSGWNNCGPIQDFVDDFEMKNGIPIKSAGSGWDPKHPYKNRDPRFYATVLYPGATWKNRKINIYANDKDNAEQPGTNYWWRKYMTEGLNLSNNSGGVTKSFAIFRTAELMLNYAEAQNEVAGADANVYNAINPIRRRAGMPDIPAGLTKEEMREVIRHERRIELAFEGHRFWDVRRWKIAEVVDNRPVYGVNYTISASNATDTTFTYFEAQKRVFDKTKHYLMPIPQSEIDKLNGKNPDFKQTEGW</sequence>
<dbReference type="Gene3D" id="1.25.40.390">
    <property type="match status" value="1"/>
</dbReference>
<dbReference type="InterPro" id="IPR033985">
    <property type="entry name" value="SusD-like_N"/>
</dbReference>
<reference evidence="8 9" key="1">
    <citation type="submission" date="2020-09" db="EMBL/GenBank/DDBJ databases">
        <title>Pedobacter sp. SW-16 isolated from soil near Yeocheon.</title>
        <authorList>
            <person name="Im H.S."/>
            <person name="Joung Y."/>
            <person name="Lee S.-S."/>
        </authorList>
    </citation>
    <scope>NUCLEOTIDE SEQUENCE [LARGE SCALE GENOMIC DNA]</scope>
    <source>
        <strain evidence="8 9">SW-16</strain>
    </source>
</reference>
<protein>
    <submittedName>
        <fullName evidence="8">RagB/SusD family nutrient uptake outer membrane protein</fullName>
    </submittedName>
</protein>
<gene>
    <name evidence="8" type="ORF">H9N25_01150</name>
</gene>
<comment type="similarity">
    <text evidence="2">Belongs to the SusD family.</text>
</comment>
<dbReference type="Pfam" id="PF14322">
    <property type="entry name" value="SusD-like_3"/>
    <property type="match status" value="1"/>
</dbReference>
<evidence type="ECO:0000313" key="9">
    <source>
        <dbReference type="Proteomes" id="UP000516439"/>
    </source>
</evidence>
<dbReference type="RefSeq" id="WP_167292931.1">
    <property type="nucleotide sequence ID" value="NZ_CP061171.1"/>
</dbReference>
<dbReference type="InterPro" id="IPR012944">
    <property type="entry name" value="SusD_RagB_dom"/>
</dbReference>
<evidence type="ECO:0000256" key="1">
    <source>
        <dbReference type="ARBA" id="ARBA00004442"/>
    </source>
</evidence>
<keyword evidence="3" id="KW-0732">Signal</keyword>